<comment type="pathway">
    <text evidence="2">Protein modification; protein ubiquitination.</text>
</comment>
<keyword evidence="8" id="KW-0175">Coiled coil</keyword>
<evidence type="ECO:0000256" key="12">
    <source>
        <dbReference type="SAM" id="MobiDB-lite"/>
    </source>
</evidence>
<feature type="region of interest" description="Disordered" evidence="12">
    <location>
        <begin position="160"/>
        <end position="179"/>
    </location>
</feature>
<dbReference type="InterPro" id="IPR018860">
    <property type="entry name" value="APC_suCDC26"/>
</dbReference>
<dbReference type="EMBL" id="KZ308266">
    <property type="protein sequence ID" value="KAG8226074.1"/>
    <property type="molecule type" value="Genomic_DNA"/>
</dbReference>
<comment type="caution">
    <text evidence="13">The sequence shown here is derived from an EMBL/GenBank/DDBJ whole genome shotgun (WGS) entry which is preliminary data.</text>
</comment>
<evidence type="ECO:0000256" key="11">
    <source>
        <dbReference type="ARBA" id="ARBA00032907"/>
    </source>
</evidence>
<keyword evidence="14" id="KW-1185">Reference proteome</keyword>
<evidence type="ECO:0000256" key="8">
    <source>
        <dbReference type="ARBA" id="ARBA00023054"/>
    </source>
</evidence>
<keyword evidence="10" id="KW-0131">Cell cycle</keyword>
<dbReference type="GO" id="GO:0051301">
    <property type="term" value="P:cell division"/>
    <property type="evidence" value="ECO:0007669"/>
    <property type="project" value="UniProtKB-KW"/>
</dbReference>
<evidence type="ECO:0000256" key="6">
    <source>
        <dbReference type="ARBA" id="ARBA00022776"/>
    </source>
</evidence>
<evidence type="ECO:0000256" key="5">
    <source>
        <dbReference type="ARBA" id="ARBA00022618"/>
    </source>
</evidence>
<dbReference type="GO" id="GO:0005680">
    <property type="term" value="C:anaphase-promoting complex"/>
    <property type="evidence" value="ECO:0007669"/>
    <property type="project" value="InterPro"/>
</dbReference>
<evidence type="ECO:0000256" key="4">
    <source>
        <dbReference type="ARBA" id="ARBA00018549"/>
    </source>
</evidence>
<dbReference type="OrthoDB" id="2422341at2759"/>
<dbReference type="PANTHER" id="PTHR28579:SF1">
    <property type="entry name" value="ANAPHASE-PROMOTING COMPLEX SUBUNIT CDC26"/>
    <property type="match status" value="1"/>
</dbReference>
<accession>A0A8K0K0P3</accession>
<organism evidence="13 14">
    <name type="scientific">Ladona fulva</name>
    <name type="common">Scarce chaser dragonfly</name>
    <name type="synonym">Libellula fulva</name>
    <dbReference type="NCBI Taxonomy" id="123851"/>
    <lineage>
        <taxon>Eukaryota</taxon>
        <taxon>Metazoa</taxon>
        <taxon>Ecdysozoa</taxon>
        <taxon>Arthropoda</taxon>
        <taxon>Hexapoda</taxon>
        <taxon>Insecta</taxon>
        <taxon>Pterygota</taxon>
        <taxon>Palaeoptera</taxon>
        <taxon>Odonata</taxon>
        <taxon>Epiprocta</taxon>
        <taxon>Anisoptera</taxon>
        <taxon>Libelluloidea</taxon>
        <taxon>Libellulidae</taxon>
        <taxon>Ladona</taxon>
    </lineage>
</organism>
<evidence type="ECO:0000256" key="7">
    <source>
        <dbReference type="ARBA" id="ARBA00022786"/>
    </source>
</evidence>
<dbReference type="Pfam" id="PF10471">
    <property type="entry name" value="ANAPC_CDC26"/>
    <property type="match status" value="1"/>
</dbReference>
<dbReference type="GO" id="GO:0007346">
    <property type="term" value="P:regulation of mitotic cell cycle"/>
    <property type="evidence" value="ECO:0007669"/>
    <property type="project" value="TreeGrafter"/>
</dbReference>
<dbReference type="GO" id="GO:0070979">
    <property type="term" value="P:protein K11-linked ubiquitination"/>
    <property type="evidence" value="ECO:0007669"/>
    <property type="project" value="TreeGrafter"/>
</dbReference>
<reference evidence="13" key="2">
    <citation type="submission" date="2017-10" db="EMBL/GenBank/DDBJ databases">
        <title>Ladona fulva Genome sequencing and assembly.</title>
        <authorList>
            <person name="Murali S."/>
            <person name="Richards S."/>
            <person name="Bandaranaike D."/>
            <person name="Bellair M."/>
            <person name="Blankenburg K."/>
            <person name="Chao H."/>
            <person name="Dinh H."/>
            <person name="Doddapaneni H."/>
            <person name="Dugan-Rocha S."/>
            <person name="Elkadiri S."/>
            <person name="Gnanaolivu R."/>
            <person name="Hernandez B."/>
            <person name="Skinner E."/>
            <person name="Javaid M."/>
            <person name="Lee S."/>
            <person name="Li M."/>
            <person name="Ming W."/>
            <person name="Munidasa M."/>
            <person name="Muniz J."/>
            <person name="Nguyen L."/>
            <person name="Hughes D."/>
            <person name="Osuji N."/>
            <person name="Pu L.-L."/>
            <person name="Puazo M."/>
            <person name="Qu C."/>
            <person name="Quiroz J."/>
            <person name="Raj R."/>
            <person name="Weissenberger G."/>
            <person name="Xin Y."/>
            <person name="Zou X."/>
            <person name="Han Y."/>
            <person name="Worley K."/>
            <person name="Muzny D."/>
            <person name="Gibbs R."/>
        </authorList>
    </citation>
    <scope>NUCLEOTIDE SEQUENCE</scope>
    <source>
        <strain evidence="13">Sampled in the wild</strain>
    </source>
</reference>
<keyword evidence="5" id="KW-0132">Cell division</keyword>
<keyword evidence="7" id="KW-0833">Ubl conjugation pathway</keyword>
<keyword evidence="9" id="KW-0539">Nucleus</keyword>
<gene>
    <name evidence="13" type="ORF">J437_LFUL006381</name>
</gene>
<protein>
    <recommendedName>
        <fullName evidence="4">Anaphase-promoting complex subunit CDC26</fullName>
    </recommendedName>
    <alternativeName>
        <fullName evidence="11">Cell division cycle protein 26 homolog</fullName>
    </alternativeName>
</protein>
<evidence type="ECO:0000313" key="13">
    <source>
        <dbReference type="EMBL" id="KAG8226074.1"/>
    </source>
</evidence>
<dbReference type="PANTHER" id="PTHR28579">
    <property type="entry name" value="ANAPHASE-PROMOTING COMPLEX SUBUNIT CDC26"/>
    <property type="match status" value="1"/>
</dbReference>
<evidence type="ECO:0000256" key="10">
    <source>
        <dbReference type="ARBA" id="ARBA00023306"/>
    </source>
</evidence>
<evidence type="ECO:0000256" key="2">
    <source>
        <dbReference type="ARBA" id="ARBA00004906"/>
    </source>
</evidence>
<evidence type="ECO:0000256" key="1">
    <source>
        <dbReference type="ARBA" id="ARBA00004123"/>
    </source>
</evidence>
<name>A0A8K0K0P3_LADFU</name>
<dbReference type="GO" id="GO:0031145">
    <property type="term" value="P:anaphase-promoting complex-dependent catabolic process"/>
    <property type="evidence" value="ECO:0007669"/>
    <property type="project" value="InterPro"/>
</dbReference>
<sequence length="179" mass="20769">MIRRNPTRIVLKLDDLQDYEMVRREQESKKQGISVQPMQTIKTKQEIIQERIGYHPGIPSARIPSIPGDLFSFNFFRALSNSSLRIGSPILKWMYQQYRIALRKVFGRSFPAGNDPQDSHTHTDSQAGLKEIKILIETKIWVDKQRMALKNLLLPLKKTSRQDPRHRMNPVASNLLSSF</sequence>
<dbReference type="AlphaFoldDB" id="A0A8K0K0P3"/>
<proteinExistence type="inferred from homology"/>
<comment type="similarity">
    <text evidence="3">Belongs to the CDC26 family.</text>
</comment>
<evidence type="ECO:0000256" key="9">
    <source>
        <dbReference type="ARBA" id="ARBA00023242"/>
    </source>
</evidence>
<dbReference type="Proteomes" id="UP000792457">
    <property type="component" value="Unassembled WGS sequence"/>
</dbReference>
<comment type="subcellular location">
    <subcellularLocation>
        <location evidence="1">Nucleus</location>
    </subcellularLocation>
</comment>
<evidence type="ECO:0000256" key="3">
    <source>
        <dbReference type="ARBA" id="ARBA00007939"/>
    </source>
</evidence>
<reference evidence="13" key="1">
    <citation type="submission" date="2013-04" db="EMBL/GenBank/DDBJ databases">
        <authorList>
            <person name="Qu J."/>
            <person name="Murali S.C."/>
            <person name="Bandaranaike D."/>
            <person name="Bellair M."/>
            <person name="Blankenburg K."/>
            <person name="Chao H."/>
            <person name="Dinh H."/>
            <person name="Doddapaneni H."/>
            <person name="Downs B."/>
            <person name="Dugan-Rocha S."/>
            <person name="Elkadiri S."/>
            <person name="Gnanaolivu R.D."/>
            <person name="Hernandez B."/>
            <person name="Javaid M."/>
            <person name="Jayaseelan J.C."/>
            <person name="Lee S."/>
            <person name="Li M."/>
            <person name="Ming W."/>
            <person name="Munidasa M."/>
            <person name="Muniz J."/>
            <person name="Nguyen L."/>
            <person name="Ongeri F."/>
            <person name="Osuji N."/>
            <person name="Pu L.-L."/>
            <person name="Puazo M."/>
            <person name="Qu C."/>
            <person name="Quiroz J."/>
            <person name="Raj R."/>
            <person name="Weissenberger G."/>
            <person name="Xin Y."/>
            <person name="Zou X."/>
            <person name="Han Y."/>
            <person name="Richards S."/>
            <person name="Worley K."/>
            <person name="Muzny D."/>
            <person name="Gibbs R."/>
        </authorList>
    </citation>
    <scope>NUCLEOTIDE SEQUENCE</scope>
    <source>
        <strain evidence="13">Sampled in the wild</strain>
    </source>
</reference>
<keyword evidence="6" id="KW-0498">Mitosis</keyword>
<evidence type="ECO:0000313" key="14">
    <source>
        <dbReference type="Proteomes" id="UP000792457"/>
    </source>
</evidence>